<dbReference type="AlphaFoldDB" id="A0A0F8Y190"/>
<dbReference type="PANTHER" id="PTHR48085">
    <property type="entry name" value="CADMIUM/ZINC-TRANSPORTING ATPASE HMA2-RELATED"/>
    <property type="match status" value="1"/>
</dbReference>
<dbReference type="Gene3D" id="2.70.150.10">
    <property type="entry name" value="Calcium-transporting ATPase, cytoplasmic transduction domain A"/>
    <property type="match status" value="1"/>
</dbReference>
<comment type="caution">
    <text evidence="8">The sequence shown here is derived from an EMBL/GenBank/DDBJ whole genome shotgun (WGS) entry which is preliminary data.</text>
</comment>
<dbReference type="SUPFAM" id="SSF81665">
    <property type="entry name" value="Calcium ATPase, transmembrane domain M"/>
    <property type="match status" value="1"/>
</dbReference>
<protein>
    <recommendedName>
        <fullName evidence="7">P-type ATPase A domain-containing protein</fullName>
    </recommendedName>
</protein>
<dbReference type="Pfam" id="PF00122">
    <property type="entry name" value="E1-E2_ATPase"/>
    <property type="match status" value="1"/>
</dbReference>
<feature type="transmembrane region" description="Helical" evidence="6">
    <location>
        <begin position="290"/>
        <end position="310"/>
    </location>
</feature>
<evidence type="ECO:0000313" key="8">
    <source>
        <dbReference type="EMBL" id="KKK75127.1"/>
    </source>
</evidence>
<feature type="domain" description="P-type ATPase A" evidence="7">
    <location>
        <begin position="143"/>
        <end position="243"/>
    </location>
</feature>
<evidence type="ECO:0000256" key="1">
    <source>
        <dbReference type="ARBA" id="ARBA00004370"/>
    </source>
</evidence>
<dbReference type="InterPro" id="IPR023298">
    <property type="entry name" value="ATPase_P-typ_TM_dom_sf"/>
</dbReference>
<dbReference type="EMBL" id="LAZR01056003">
    <property type="protein sequence ID" value="KKK75127.1"/>
    <property type="molecule type" value="Genomic_DNA"/>
</dbReference>
<dbReference type="GO" id="GO:0015086">
    <property type="term" value="F:cadmium ion transmembrane transporter activity"/>
    <property type="evidence" value="ECO:0007669"/>
    <property type="project" value="TreeGrafter"/>
</dbReference>
<evidence type="ECO:0000256" key="3">
    <source>
        <dbReference type="ARBA" id="ARBA00022692"/>
    </source>
</evidence>
<evidence type="ECO:0000256" key="4">
    <source>
        <dbReference type="ARBA" id="ARBA00022989"/>
    </source>
</evidence>
<dbReference type="GO" id="GO:0005524">
    <property type="term" value="F:ATP binding"/>
    <property type="evidence" value="ECO:0007669"/>
    <property type="project" value="InterPro"/>
</dbReference>
<keyword evidence="3 6" id="KW-0812">Transmembrane</keyword>
<name>A0A0F8Y190_9ZZZZ</name>
<evidence type="ECO:0000256" key="5">
    <source>
        <dbReference type="ARBA" id="ARBA00023136"/>
    </source>
</evidence>
<feature type="transmembrane region" description="Helical" evidence="6">
    <location>
        <begin position="60"/>
        <end position="78"/>
    </location>
</feature>
<keyword evidence="5 6" id="KW-0472">Membrane</keyword>
<dbReference type="InterPro" id="IPR001757">
    <property type="entry name" value="P_typ_ATPase"/>
</dbReference>
<accession>A0A0F8Y190</accession>
<feature type="non-terminal residue" evidence="8">
    <location>
        <position position="311"/>
    </location>
</feature>
<evidence type="ECO:0000256" key="2">
    <source>
        <dbReference type="ARBA" id="ARBA00006024"/>
    </source>
</evidence>
<dbReference type="InterPro" id="IPR008250">
    <property type="entry name" value="ATPase_P-typ_transduc_dom_A_sf"/>
</dbReference>
<dbReference type="SUPFAM" id="SSF81653">
    <property type="entry name" value="Calcium ATPase, transduction domain A"/>
    <property type="match status" value="1"/>
</dbReference>
<feature type="transmembrane region" description="Helical" evidence="6">
    <location>
        <begin position="32"/>
        <end position="48"/>
    </location>
</feature>
<dbReference type="GO" id="GO:0016887">
    <property type="term" value="F:ATP hydrolysis activity"/>
    <property type="evidence" value="ECO:0007669"/>
    <property type="project" value="InterPro"/>
</dbReference>
<gene>
    <name evidence="8" type="ORF">LCGC14_2876870</name>
</gene>
<dbReference type="PANTHER" id="PTHR48085:SF5">
    <property type="entry name" value="CADMIUM_ZINC-TRANSPORTING ATPASE HMA4-RELATED"/>
    <property type="match status" value="1"/>
</dbReference>
<comment type="subcellular location">
    <subcellularLocation>
        <location evidence="1">Membrane</location>
    </subcellularLocation>
</comment>
<dbReference type="GO" id="GO:0016020">
    <property type="term" value="C:membrane"/>
    <property type="evidence" value="ECO:0007669"/>
    <property type="project" value="UniProtKB-SubCell"/>
</dbReference>
<reference evidence="8" key="1">
    <citation type="journal article" date="2015" name="Nature">
        <title>Complex archaea that bridge the gap between prokaryotes and eukaryotes.</title>
        <authorList>
            <person name="Spang A."/>
            <person name="Saw J.H."/>
            <person name="Jorgensen S.L."/>
            <person name="Zaremba-Niedzwiedzka K."/>
            <person name="Martijn J."/>
            <person name="Lind A.E."/>
            <person name="van Eijk R."/>
            <person name="Schleper C."/>
            <person name="Guy L."/>
            <person name="Ettema T.J."/>
        </authorList>
    </citation>
    <scope>NUCLEOTIDE SEQUENCE</scope>
</reference>
<dbReference type="InterPro" id="IPR059000">
    <property type="entry name" value="ATPase_P-type_domA"/>
</dbReference>
<evidence type="ECO:0000256" key="6">
    <source>
        <dbReference type="SAM" id="Phobius"/>
    </source>
</evidence>
<evidence type="ECO:0000259" key="7">
    <source>
        <dbReference type="Pfam" id="PF00122"/>
    </source>
</evidence>
<keyword evidence="4 6" id="KW-1133">Transmembrane helix</keyword>
<dbReference type="NCBIfam" id="TIGR01494">
    <property type="entry name" value="ATPase_P-type"/>
    <property type="match status" value="1"/>
</dbReference>
<feature type="transmembrane region" description="Helical" evidence="6">
    <location>
        <begin position="259"/>
        <end position="278"/>
    </location>
</feature>
<sequence length="311" mass="34248">MKDNRSGDSGCAVCVDEKNKSENVRVFDKKKLSIIGISILLYISGFVFRDKLQSTPLSFGEYVVFITAYILSGWRVLLKTGKNILKGKIFDENFLMTAATVGALFIKELPEAAGVMIFYQIGDLLQEASVKRSRRSVRALLDVAPRTAHRKTKNGLKDIQPENVRVGDTLVVRPGEKIPLDGVVIKGSTQVDTSPITGEPVPKNAKKGDTVTAGTINSTGAITIRVTRLFKDSSISKIMYLVEKSANKKARTEKFITRFARYYTPFVVFSAMAVAVLPPLFLNDAAFSDWIYRALVLLVISCPCALMVSIP</sequence>
<comment type="similarity">
    <text evidence="2">Belongs to the cation transport ATPase (P-type) (TC 3.A.3) family. Type IB subfamily.</text>
</comment>
<dbReference type="FunFam" id="2.70.150.10:FF:000002">
    <property type="entry name" value="Copper-transporting ATPase 1, putative"/>
    <property type="match status" value="1"/>
</dbReference>
<dbReference type="InterPro" id="IPR051014">
    <property type="entry name" value="Cation_Transport_ATPase_IB"/>
</dbReference>
<organism evidence="8">
    <name type="scientific">marine sediment metagenome</name>
    <dbReference type="NCBI Taxonomy" id="412755"/>
    <lineage>
        <taxon>unclassified sequences</taxon>
        <taxon>metagenomes</taxon>
        <taxon>ecological metagenomes</taxon>
    </lineage>
</organism>
<proteinExistence type="inferred from homology"/>